<dbReference type="RefSeq" id="WP_051426967.1">
    <property type="nucleotide sequence ID" value="NZ_JALU01000024.1"/>
</dbReference>
<dbReference type="Proteomes" id="UP000022645">
    <property type="component" value="Unassembled WGS sequence"/>
</dbReference>
<dbReference type="Pfam" id="PF18824">
    <property type="entry name" value="LPD11"/>
    <property type="match status" value="1"/>
</dbReference>
<name>X8IPH8_9FIRM</name>
<accession>X8IPH8</accession>
<proteinExistence type="predicted"/>
<dbReference type="AlphaFoldDB" id="X8IPH8"/>
<feature type="coiled-coil region" evidence="1">
    <location>
        <begin position="182"/>
        <end position="216"/>
    </location>
</feature>
<evidence type="ECO:0000259" key="2">
    <source>
        <dbReference type="Pfam" id="PF18824"/>
    </source>
</evidence>
<sequence>MIDLDENRMEFKYRMLGRLQQDCEYYLGNGGRDANHALYYHDEVRHIEEMKKLYDELPEIPEWLPPEKLKEYEEQLLGYKEEAKLPTEDIENVNEKQQKASSGEYVRIKVYKEYLNRGIDPSNDREYNALKMPKGVVVGDMDLSGATIFPKLVYEDKFNSNMVVAQYDRNYLKDNAVNVSIYDREKKDFESIRIDIDELKKAVDAANYEYMESKKREHQTCPKEYTEEITY</sequence>
<feature type="domain" description="Large polyvalent protein-associated" evidence="2">
    <location>
        <begin position="9"/>
        <end position="75"/>
    </location>
</feature>
<evidence type="ECO:0000313" key="4">
    <source>
        <dbReference type="Proteomes" id="UP000022645"/>
    </source>
</evidence>
<gene>
    <name evidence="3" type="ORF">HMPREF0581_0653</name>
</gene>
<dbReference type="InterPro" id="IPR040789">
    <property type="entry name" value="LPD11"/>
</dbReference>
<reference evidence="3 4" key="1">
    <citation type="submission" date="2014-01" db="EMBL/GenBank/DDBJ databases">
        <authorList>
            <person name="Durkin A.S."/>
            <person name="McCorrison J."/>
            <person name="Torralba M."/>
            <person name="Gillis M."/>
            <person name="Haft D.H."/>
            <person name="Methe B."/>
            <person name="Sutton G."/>
            <person name="Nelson K.E."/>
        </authorList>
    </citation>
    <scope>NUCLEOTIDE SEQUENCE [LARGE SCALE GENOMIC DNA]</scope>
    <source>
        <strain evidence="3 4">ATCC 33093</strain>
    </source>
</reference>
<keyword evidence="1" id="KW-0175">Coiled coil</keyword>
<protein>
    <recommendedName>
        <fullName evidence="2">Large polyvalent protein-associated domain-containing protein</fullName>
    </recommendedName>
</protein>
<organism evidence="3 4">
    <name type="scientific">Mogibacterium timidum ATCC 33093</name>
    <dbReference type="NCBI Taxonomy" id="1401079"/>
    <lineage>
        <taxon>Bacteria</taxon>
        <taxon>Bacillati</taxon>
        <taxon>Bacillota</taxon>
        <taxon>Clostridia</taxon>
        <taxon>Peptostreptococcales</taxon>
        <taxon>Anaerovoracaceae</taxon>
        <taxon>Mogibacterium</taxon>
    </lineage>
</organism>
<evidence type="ECO:0000313" key="3">
    <source>
        <dbReference type="EMBL" id="EUC51735.1"/>
    </source>
</evidence>
<evidence type="ECO:0000256" key="1">
    <source>
        <dbReference type="SAM" id="Coils"/>
    </source>
</evidence>
<comment type="caution">
    <text evidence="3">The sequence shown here is derived from an EMBL/GenBank/DDBJ whole genome shotgun (WGS) entry which is preliminary data.</text>
</comment>
<dbReference type="EMBL" id="JALU01000024">
    <property type="protein sequence ID" value="EUC51735.1"/>
    <property type="molecule type" value="Genomic_DNA"/>
</dbReference>